<keyword evidence="6" id="KW-1185">Reference proteome</keyword>
<dbReference type="PANTHER" id="PTHR47373">
    <property type="entry name" value="CYSTEINE PROTEINASE INHIBITOR 2"/>
    <property type="match status" value="1"/>
</dbReference>
<dbReference type="EMBL" id="JASCZI010272804">
    <property type="protein sequence ID" value="MED6223546.1"/>
    <property type="molecule type" value="Genomic_DNA"/>
</dbReference>
<dbReference type="InterPro" id="IPR018073">
    <property type="entry name" value="Prot_inh_cystat_CS"/>
</dbReference>
<evidence type="ECO:0000256" key="3">
    <source>
        <dbReference type="SAM" id="SignalP"/>
    </source>
</evidence>
<comment type="caution">
    <text evidence="5">The sequence shown here is derived from an EMBL/GenBank/DDBJ whole genome shotgun (WGS) entry which is preliminary data.</text>
</comment>
<dbReference type="Pfam" id="PF16845">
    <property type="entry name" value="SQAPI"/>
    <property type="match status" value="1"/>
</dbReference>
<feature type="chain" id="PRO_5045058006" description="Cystatin domain-containing protein" evidence="3">
    <location>
        <begin position="24"/>
        <end position="143"/>
    </location>
</feature>
<feature type="signal peptide" evidence="3">
    <location>
        <begin position="1"/>
        <end position="23"/>
    </location>
</feature>
<evidence type="ECO:0000259" key="4">
    <source>
        <dbReference type="SMART" id="SM00043"/>
    </source>
</evidence>
<keyword evidence="3" id="KW-0732">Signal</keyword>
<evidence type="ECO:0000256" key="1">
    <source>
        <dbReference type="ARBA" id="ARBA00022690"/>
    </source>
</evidence>
<proteinExistence type="predicted"/>
<dbReference type="CDD" id="cd00042">
    <property type="entry name" value="CY"/>
    <property type="match status" value="1"/>
</dbReference>
<accession>A0ABU6ZNN4</accession>
<dbReference type="InterPro" id="IPR046350">
    <property type="entry name" value="Cystatin_sf"/>
</dbReference>
<dbReference type="SMART" id="SM00043">
    <property type="entry name" value="CY"/>
    <property type="match status" value="1"/>
</dbReference>
<sequence length="143" mass="16120">MAAVTLTIIPFFTALCLLSTVSCRMIVVGQATEIADVKANKEVQELGKFAVEKYNESLRLWQQIHFNGGDEEVQGQEKLQFEEVLEAKQQVVSGTKYYLKISAKTKTENDVPKMFSSVVVVKPWLRSKQLVHFRPYSSSSSSQ</sequence>
<dbReference type="Proteomes" id="UP001341840">
    <property type="component" value="Unassembled WGS sequence"/>
</dbReference>
<dbReference type="PANTHER" id="PTHR47373:SF1">
    <property type="entry name" value="CYSTEINE PROTEINASE INHIBITOR 2"/>
    <property type="match status" value="1"/>
</dbReference>
<feature type="domain" description="Cystatin" evidence="4">
    <location>
        <begin position="26"/>
        <end position="136"/>
    </location>
</feature>
<dbReference type="InterPro" id="IPR000010">
    <property type="entry name" value="Cystatin_dom"/>
</dbReference>
<name>A0ABU6ZNN4_9FABA</name>
<evidence type="ECO:0000313" key="6">
    <source>
        <dbReference type="Proteomes" id="UP001341840"/>
    </source>
</evidence>
<evidence type="ECO:0000256" key="2">
    <source>
        <dbReference type="ARBA" id="ARBA00022704"/>
    </source>
</evidence>
<dbReference type="PROSITE" id="PS00287">
    <property type="entry name" value="CYSTATIN"/>
    <property type="match status" value="1"/>
</dbReference>
<dbReference type="SUPFAM" id="SSF54403">
    <property type="entry name" value="Cystatin/monellin"/>
    <property type="match status" value="1"/>
</dbReference>
<keyword evidence="1" id="KW-0646">Protease inhibitor</keyword>
<reference evidence="5 6" key="1">
    <citation type="journal article" date="2023" name="Plants (Basel)">
        <title>Bridging the Gap: Combining Genomics and Transcriptomics Approaches to Understand Stylosanthes scabra, an Orphan Legume from the Brazilian Caatinga.</title>
        <authorList>
            <person name="Ferreira-Neto J.R.C."/>
            <person name="da Silva M.D."/>
            <person name="Binneck E."/>
            <person name="de Melo N.F."/>
            <person name="da Silva R.H."/>
            <person name="de Melo A.L.T.M."/>
            <person name="Pandolfi V."/>
            <person name="Bustamante F.O."/>
            <person name="Brasileiro-Vidal A.C."/>
            <person name="Benko-Iseppon A.M."/>
        </authorList>
    </citation>
    <scope>NUCLEOTIDE SEQUENCE [LARGE SCALE GENOMIC DNA]</scope>
    <source>
        <tissue evidence="5">Leaves</tissue>
    </source>
</reference>
<organism evidence="5 6">
    <name type="scientific">Stylosanthes scabra</name>
    <dbReference type="NCBI Taxonomy" id="79078"/>
    <lineage>
        <taxon>Eukaryota</taxon>
        <taxon>Viridiplantae</taxon>
        <taxon>Streptophyta</taxon>
        <taxon>Embryophyta</taxon>
        <taxon>Tracheophyta</taxon>
        <taxon>Spermatophyta</taxon>
        <taxon>Magnoliopsida</taxon>
        <taxon>eudicotyledons</taxon>
        <taxon>Gunneridae</taxon>
        <taxon>Pentapetalae</taxon>
        <taxon>rosids</taxon>
        <taxon>fabids</taxon>
        <taxon>Fabales</taxon>
        <taxon>Fabaceae</taxon>
        <taxon>Papilionoideae</taxon>
        <taxon>50 kb inversion clade</taxon>
        <taxon>dalbergioids sensu lato</taxon>
        <taxon>Dalbergieae</taxon>
        <taxon>Pterocarpus clade</taxon>
        <taxon>Stylosanthes</taxon>
    </lineage>
</organism>
<evidence type="ECO:0000313" key="5">
    <source>
        <dbReference type="EMBL" id="MED6223546.1"/>
    </source>
</evidence>
<dbReference type="Gene3D" id="3.10.450.10">
    <property type="match status" value="1"/>
</dbReference>
<gene>
    <name evidence="5" type="ORF">PIB30_074952</name>
</gene>
<protein>
    <recommendedName>
        <fullName evidence="4">Cystatin domain-containing protein</fullName>
    </recommendedName>
</protein>
<keyword evidence="2" id="KW-0789">Thiol protease inhibitor</keyword>